<name>A0ABV8UPA0_9PROT</name>
<keyword evidence="1" id="KW-0812">Transmembrane</keyword>
<proteinExistence type="predicted"/>
<comment type="caution">
    <text evidence="2">The sequence shown here is derived from an EMBL/GenBank/DDBJ whole genome shotgun (WGS) entry which is preliminary data.</text>
</comment>
<protein>
    <submittedName>
        <fullName evidence="2">Uncharacterized protein</fullName>
    </submittedName>
</protein>
<dbReference type="EMBL" id="JBHSCW010000007">
    <property type="protein sequence ID" value="MFC4352638.1"/>
    <property type="molecule type" value="Genomic_DNA"/>
</dbReference>
<dbReference type="RefSeq" id="WP_382422992.1">
    <property type="nucleotide sequence ID" value="NZ_JBHSCW010000007.1"/>
</dbReference>
<evidence type="ECO:0000256" key="1">
    <source>
        <dbReference type="SAM" id="Phobius"/>
    </source>
</evidence>
<feature type="transmembrane region" description="Helical" evidence="1">
    <location>
        <begin position="12"/>
        <end position="32"/>
    </location>
</feature>
<keyword evidence="1" id="KW-0472">Membrane</keyword>
<keyword evidence="3" id="KW-1185">Reference proteome</keyword>
<accession>A0ABV8UPA0</accession>
<sequence length="91" mass="9619">MGDLSLGDAFWTWAVFGGLLVNLSSSGLFLVLITLDLPWLALIAGYGLSVPYNLAVMVGVWRSADQYDGPAQHANLARGASAVLLIVLTLT</sequence>
<evidence type="ECO:0000313" key="2">
    <source>
        <dbReference type="EMBL" id="MFC4352638.1"/>
    </source>
</evidence>
<reference evidence="3" key="1">
    <citation type="journal article" date="2019" name="Int. J. Syst. Evol. Microbiol.">
        <title>The Global Catalogue of Microorganisms (GCM) 10K type strain sequencing project: providing services to taxonomists for standard genome sequencing and annotation.</title>
        <authorList>
            <consortium name="The Broad Institute Genomics Platform"/>
            <consortium name="The Broad Institute Genome Sequencing Center for Infectious Disease"/>
            <person name="Wu L."/>
            <person name="Ma J."/>
        </authorList>
    </citation>
    <scope>NUCLEOTIDE SEQUENCE [LARGE SCALE GENOMIC DNA]</scope>
    <source>
        <strain evidence="3">CECT 8472</strain>
    </source>
</reference>
<gene>
    <name evidence="2" type="ORF">ACFOW6_13885</name>
</gene>
<dbReference type="Proteomes" id="UP001595799">
    <property type="component" value="Unassembled WGS sequence"/>
</dbReference>
<organism evidence="2 3">
    <name type="scientific">Fodinicurvata halophila</name>
    <dbReference type="NCBI Taxonomy" id="1419723"/>
    <lineage>
        <taxon>Bacteria</taxon>
        <taxon>Pseudomonadati</taxon>
        <taxon>Pseudomonadota</taxon>
        <taxon>Alphaproteobacteria</taxon>
        <taxon>Rhodospirillales</taxon>
        <taxon>Rhodovibrionaceae</taxon>
        <taxon>Fodinicurvata</taxon>
    </lineage>
</organism>
<evidence type="ECO:0000313" key="3">
    <source>
        <dbReference type="Proteomes" id="UP001595799"/>
    </source>
</evidence>
<feature type="transmembrane region" description="Helical" evidence="1">
    <location>
        <begin position="39"/>
        <end position="61"/>
    </location>
</feature>
<keyword evidence="1" id="KW-1133">Transmembrane helix</keyword>